<dbReference type="PROSITE" id="PS51910">
    <property type="entry name" value="GH18_2"/>
    <property type="match status" value="1"/>
</dbReference>
<reference evidence="4 5" key="3">
    <citation type="journal article" date="2015" name="Genome Announc.">
        <title>Draft Genome Sequence of the Archiascomycetous Yeast Saitoella complicata.</title>
        <authorList>
            <person name="Yamauchi K."/>
            <person name="Kondo S."/>
            <person name="Hamamoto M."/>
            <person name="Takahashi Y."/>
            <person name="Ogura Y."/>
            <person name="Hayashi T."/>
            <person name="Nishida H."/>
        </authorList>
    </citation>
    <scope>NUCLEOTIDE SEQUENCE [LARGE SCALE GENOMIC DNA]</scope>
    <source>
        <strain evidence="4 5">NRRL Y-17804</strain>
    </source>
</reference>
<evidence type="ECO:0000313" key="4">
    <source>
        <dbReference type="EMBL" id="GAO47891.1"/>
    </source>
</evidence>
<dbReference type="OrthoDB" id="10254444at2759"/>
<evidence type="ECO:0000256" key="2">
    <source>
        <dbReference type="ARBA" id="ARBA00040976"/>
    </source>
</evidence>
<dbReference type="GO" id="GO:0005975">
    <property type="term" value="P:carbohydrate metabolic process"/>
    <property type="evidence" value="ECO:0007669"/>
    <property type="project" value="InterPro"/>
</dbReference>
<keyword evidence="5" id="KW-1185">Reference proteome</keyword>
<dbReference type="SUPFAM" id="SSF51445">
    <property type="entry name" value="(Trans)glycosidases"/>
    <property type="match status" value="1"/>
</dbReference>
<reference evidence="4 5" key="1">
    <citation type="journal article" date="2011" name="J. Gen. Appl. Microbiol.">
        <title>Draft genome sequencing of the enigmatic yeast Saitoella complicata.</title>
        <authorList>
            <person name="Nishida H."/>
            <person name="Hamamoto M."/>
            <person name="Sugiyama J."/>
        </authorList>
    </citation>
    <scope>NUCLEOTIDE SEQUENCE [LARGE SCALE GENOMIC DNA]</scope>
    <source>
        <strain evidence="4 5">NRRL Y-17804</strain>
    </source>
</reference>
<reference evidence="4 5" key="2">
    <citation type="journal article" date="2014" name="J. Gen. Appl. Microbiol.">
        <title>The early diverging ascomycetous budding yeast Saitoella complicata has three histone deacetylases belonging to the Clr6, Hos2, and Rpd3 lineages.</title>
        <authorList>
            <person name="Nishida H."/>
            <person name="Matsumoto T."/>
            <person name="Kondo S."/>
            <person name="Hamamoto M."/>
            <person name="Yoshikawa H."/>
        </authorList>
    </citation>
    <scope>NUCLEOTIDE SEQUENCE [LARGE SCALE GENOMIC DNA]</scope>
    <source>
        <strain evidence="4 5">NRRL Y-17804</strain>
    </source>
</reference>
<evidence type="ECO:0000256" key="1">
    <source>
        <dbReference type="ARBA" id="ARBA00009336"/>
    </source>
</evidence>
<dbReference type="Pfam" id="PF00704">
    <property type="entry name" value="Glyco_hydro_18"/>
    <property type="match status" value="1"/>
</dbReference>
<dbReference type="InterPro" id="IPR029070">
    <property type="entry name" value="Chitinase_insertion_sf"/>
</dbReference>
<comment type="similarity">
    <text evidence="1">Belongs to the glycosyl hydrolase 18 family.</text>
</comment>
<dbReference type="RefSeq" id="XP_019027261.1">
    <property type="nucleotide sequence ID" value="XM_019168738.1"/>
</dbReference>
<dbReference type="OMA" id="ETHAFIY"/>
<dbReference type="PANTHER" id="PTHR46066:SF2">
    <property type="entry name" value="CHITINASE DOMAIN-CONTAINING PROTEIN 1"/>
    <property type="match status" value="1"/>
</dbReference>
<proteinExistence type="inferred from homology"/>
<accession>A0A0E9NDW6</accession>
<organism evidence="4 5">
    <name type="scientific">Saitoella complicata (strain BCRC 22490 / CBS 7301 / JCM 7358 / NBRC 10748 / NRRL Y-17804)</name>
    <dbReference type="NCBI Taxonomy" id="698492"/>
    <lineage>
        <taxon>Eukaryota</taxon>
        <taxon>Fungi</taxon>
        <taxon>Dikarya</taxon>
        <taxon>Ascomycota</taxon>
        <taxon>Taphrinomycotina</taxon>
        <taxon>Taphrinomycotina incertae sedis</taxon>
        <taxon>Saitoella</taxon>
    </lineage>
</organism>
<dbReference type="Gene3D" id="3.20.20.80">
    <property type="entry name" value="Glycosidases"/>
    <property type="match status" value="1"/>
</dbReference>
<dbReference type="InterPro" id="IPR017853">
    <property type="entry name" value="GH"/>
</dbReference>
<comment type="caution">
    <text evidence="4">The sequence shown here is derived from an EMBL/GenBank/DDBJ whole genome shotgun (WGS) entry which is preliminary data.</text>
</comment>
<dbReference type="PANTHER" id="PTHR46066">
    <property type="entry name" value="CHITINASE DOMAIN-CONTAINING PROTEIN 1 FAMILY MEMBER"/>
    <property type="match status" value="1"/>
</dbReference>
<dbReference type="InterPro" id="IPR001223">
    <property type="entry name" value="Glyco_hydro18_cat"/>
</dbReference>
<dbReference type="AlphaFoldDB" id="A0A0E9NDW6"/>
<protein>
    <recommendedName>
        <fullName evidence="2">Chitinase domain-containing protein 1</fullName>
    </recommendedName>
</protein>
<feature type="domain" description="GH18" evidence="3">
    <location>
        <begin position="1"/>
        <end position="332"/>
    </location>
</feature>
<dbReference type="Gene3D" id="3.10.50.10">
    <property type="match status" value="1"/>
</dbReference>
<dbReference type="EMBL" id="BACD03000011">
    <property type="protein sequence ID" value="GAO47891.1"/>
    <property type="molecule type" value="Genomic_DNA"/>
</dbReference>
<evidence type="ECO:0000259" key="3">
    <source>
        <dbReference type="PROSITE" id="PS51910"/>
    </source>
</evidence>
<dbReference type="Proteomes" id="UP000033140">
    <property type="component" value="Unassembled WGS sequence"/>
</dbReference>
<name>A0A0E9NDW6_SAICN</name>
<gene>
    <name evidence="4" type="ORF">G7K_2087-t1</name>
</gene>
<evidence type="ECO:0000313" key="5">
    <source>
        <dbReference type="Proteomes" id="UP000033140"/>
    </source>
</evidence>
<sequence>MPPNHLETHAFIYPGRPCTSPESTYTSHSISILHLEYFKLLPTGRLQLLTYDPHNHSDTQNAFDPSHHPHAQQGILVTVSAGYDAITTLFDNMNGEYWGCINTLTTFVTTHSSSILGIDLDFEIYPAWPRELFTSFVGFCTDLGHHLHAHKKLLSICAPSWGGPPFHPSPRNFDLSVLGALECVDMLVLMTYDAQDLTSLTPENGEPTPVTPRSWLRGFVGYALTQLPPHKILVGIPSYGYHRKGDKTRLLTRDQILEIAPGVVEESVRELDGMELVLRMNKHQKWRFGRGADEAIVMNDERSVRAKVDALVGLPVRGIAVWHLGGGNPWIE</sequence>